<keyword evidence="2" id="KW-1185">Reference proteome</keyword>
<dbReference type="Proteomes" id="UP001321305">
    <property type="component" value="Chromosome"/>
</dbReference>
<name>A0ABZ2EI73_9BACT</name>
<accession>A0ABZ2EI73</accession>
<reference evidence="2" key="1">
    <citation type="submission" date="2024-01" db="EMBL/GenBank/DDBJ databases">
        <title>Mycovorax composti gen. nov. sp. nov., a member of the family Chitinophagaceae isolated from button mushroom compost.</title>
        <authorList>
            <person name="Thai M."/>
            <person name="Bell T.L."/>
            <person name="Kertesz M.A."/>
        </authorList>
    </citation>
    <scope>NUCLEOTIDE SEQUENCE [LARGE SCALE GENOMIC DNA]</scope>
    <source>
        <strain evidence="2">C216</strain>
    </source>
</reference>
<evidence type="ECO:0000313" key="1">
    <source>
        <dbReference type="EMBL" id="WWC82893.1"/>
    </source>
</evidence>
<dbReference type="EMBL" id="CP144143">
    <property type="protein sequence ID" value="WWC82893.1"/>
    <property type="molecule type" value="Genomic_DNA"/>
</dbReference>
<proteinExistence type="predicted"/>
<evidence type="ECO:0000313" key="2">
    <source>
        <dbReference type="Proteomes" id="UP001321305"/>
    </source>
</evidence>
<gene>
    <name evidence="1" type="ORF">PIECOFPK_00603</name>
</gene>
<organism evidence="1 2">
    <name type="scientific">Mycovorax composti</name>
    <dbReference type="NCBI Taxonomy" id="2962693"/>
    <lineage>
        <taxon>Bacteria</taxon>
        <taxon>Pseudomonadati</taxon>
        <taxon>Bacteroidota</taxon>
        <taxon>Chitinophagia</taxon>
        <taxon>Chitinophagales</taxon>
        <taxon>Chitinophagaceae</taxon>
        <taxon>Mycovorax</taxon>
    </lineage>
</organism>
<sequence>MHIYRYSAENHDFFPQIFMKMPKNGKSGYLWPIASGFLKNPFKICELFIEIQVKNK</sequence>
<protein>
    <submittedName>
        <fullName evidence="1">Uncharacterized protein</fullName>
    </submittedName>
</protein>